<name>A0A8X8XG07_SALSN</name>
<protein>
    <recommendedName>
        <fullName evidence="6">Translation elongation factor EF1B beta/delta subunit guanine nucleotide exchange domain-containing protein</fullName>
    </recommendedName>
</protein>
<dbReference type="SUPFAM" id="SSF54984">
    <property type="entry name" value="eEF-1beta-like"/>
    <property type="match status" value="1"/>
</dbReference>
<dbReference type="Gene3D" id="3.30.70.60">
    <property type="match status" value="1"/>
</dbReference>
<dbReference type="Pfam" id="PF04398">
    <property type="entry name" value="DUF538"/>
    <property type="match status" value="1"/>
</dbReference>
<dbReference type="InterPro" id="IPR001326">
    <property type="entry name" value="Transl_elong_EF1B_B/D_CS"/>
</dbReference>
<dbReference type="GO" id="GO:0005853">
    <property type="term" value="C:eukaryotic translation elongation factor 1 complex"/>
    <property type="evidence" value="ECO:0007669"/>
    <property type="project" value="InterPro"/>
</dbReference>
<proteinExistence type="inferred from homology"/>
<dbReference type="FunFam" id="1.20.1050.130:FF:000006">
    <property type="entry name" value="Elongation factor 1-delta 1"/>
    <property type="match status" value="1"/>
</dbReference>
<comment type="caution">
    <text evidence="7">The sequence shown here is derived from an EMBL/GenBank/DDBJ whole genome shotgun (WGS) entry which is preliminary data.</text>
</comment>
<gene>
    <name evidence="7" type="ORF">SASPL_125885</name>
</gene>
<keyword evidence="4 5" id="KW-0648">Protein biosynthesis</keyword>
<dbReference type="CDD" id="cd00292">
    <property type="entry name" value="EF1B"/>
    <property type="match status" value="1"/>
</dbReference>
<dbReference type="Gene3D" id="2.30.240.10">
    <property type="entry name" value="At5g01610-like"/>
    <property type="match status" value="1"/>
</dbReference>
<dbReference type="GO" id="GO:0003746">
    <property type="term" value="F:translation elongation factor activity"/>
    <property type="evidence" value="ECO:0007669"/>
    <property type="project" value="UniProtKB-KW"/>
</dbReference>
<dbReference type="PROSITE" id="PS00825">
    <property type="entry name" value="EF1BD_2"/>
    <property type="match status" value="1"/>
</dbReference>
<evidence type="ECO:0000256" key="2">
    <source>
        <dbReference type="ARBA" id="ARBA00011606"/>
    </source>
</evidence>
<dbReference type="Gene3D" id="1.20.1050.130">
    <property type="match status" value="1"/>
</dbReference>
<evidence type="ECO:0000313" key="7">
    <source>
        <dbReference type="EMBL" id="KAG6413181.1"/>
    </source>
</evidence>
<comment type="subunit">
    <text evidence="2">EF-1 is composed of 4 subunits: alpha, beta (1B-alpha=beta'), delta (1B-beta), and gamma (1B-gamma).</text>
</comment>
<dbReference type="PANTHER" id="PTHR11595:SF21">
    <property type="entry name" value="ELONGATION FACTOR 1-BETA"/>
    <property type="match status" value="1"/>
</dbReference>
<dbReference type="EMBL" id="PNBA02000009">
    <property type="protein sequence ID" value="KAG6413181.1"/>
    <property type="molecule type" value="Genomic_DNA"/>
</dbReference>
<dbReference type="InterPro" id="IPR036219">
    <property type="entry name" value="eEF-1beta-like_sf"/>
</dbReference>
<dbReference type="InterPro" id="IPR007493">
    <property type="entry name" value="DUF538"/>
</dbReference>
<comment type="similarity">
    <text evidence="1 5">Belongs to the EF-1-beta/EF-1-delta family.</text>
</comment>
<dbReference type="InterPro" id="IPR049720">
    <property type="entry name" value="EF1B_bsu/dsu"/>
</dbReference>
<accession>A0A8X8XG07</accession>
<reference evidence="7" key="1">
    <citation type="submission" date="2018-01" db="EMBL/GenBank/DDBJ databases">
        <authorList>
            <person name="Mao J.F."/>
        </authorList>
    </citation>
    <scope>NUCLEOTIDE SEQUENCE</scope>
    <source>
        <strain evidence="7">Huo1</strain>
        <tissue evidence="7">Leaf</tissue>
    </source>
</reference>
<dbReference type="FunFam" id="3.30.70.60:FF:000001">
    <property type="entry name" value="Elongation factor 1-beta 1 like"/>
    <property type="match status" value="1"/>
</dbReference>
<dbReference type="InterPro" id="IPR036282">
    <property type="entry name" value="Glutathione-S-Trfase_C_sf"/>
</dbReference>
<dbReference type="AlphaFoldDB" id="A0A8X8XG07"/>
<dbReference type="SUPFAM" id="SSF47616">
    <property type="entry name" value="GST C-terminal domain-like"/>
    <property type="match status" value="1"/>
</dbReference>
<evidence type="ECO:0000256" key="4">
    <source>
        <dbReference type="ARBA" id="ARBA00022917"/>
    </source>
</evidence>
<dbReference type="Pfam" id="PF00736">
    <property type="entry name" value="EF1_GNE"/>
    <property type="match status" value="1"/>
</dbReference>
<keyword evidence="3 5" id="KW-0251">Elongation factor</keyword>
<evidence type="ECO:0000259" key="6">
    <source>
        <dbReference type="SMART" id="SM00888"/>
    </source>
</evidence>
<dbReference type="GO" id="GO:0005085">
    <property type="term" value="F:guanyl-nucleotide exchange factor activity"/>
    <property type="evidence" value="ECO:0007669"/>
    <property type="project" value="TreeGrafter"/>
</dbReference>
<dbReference type="SMART" id="SM00888">
    <property type="entry name" value="EF1_GNE"/>
    <property type="match status" value="1"/>
</dbReference>
<evidence type="ECO:0000256" key="1">
    <source>
        <dbReference type="ARBA" id="ARBA00007411"/>
    </source>
</evidence>
<reference evidence="7" key="2">
    <citation type="submission" date="2020-08" db="EMBL/GenBank/DDBJ databases">
        <title>Plant Genome Project.</title>
        <authorList>
            <person name="Zhang R.-G."/>
        </authorList>
    </citation>
    <scope>NUCLEOTIDE SEQUENCE</scope>
    <source>
        <strain evidence="7">Huo1</strain>
        <tissue evidence="7">Leaf</tissue>
    </source>
</reference>
<dbReference type="SUPFAM" id="SSF141562">
    <property type="entry name" value="At5g01610-like"/>
    <property type="match status" value="1"/>
</dbReference>
<dbReference type="PROSITE" id="PS00824">
    <property type="entry name" value="EF1BD_1"/>
    <property type="match status" value="1"/>
</dbReference>
<keyword evidence="8" id="KW-1185">Reference proteome</keyword>
<dbReference type="InterPro" id="IPR014717">
    <property type="entry name" value="Transl_elong_EF1B/ribsomal_bS6"/>
</dbReference>
<dbReference type="GO" id="GO:0005829">
    <property type="term" value="C:cytosol"/>
    <property type="evidence" value="ECO:0007669"/>
    <property type="project" value="TreeGrafter"/>
</dbReference>
<dbReference type="InterPro" id="IPR036758">
    <property type="entry name" value="At5g01610-like"/>
</dbReference>
<dbReference type="Proteomes" id="UP000298416">
    <property type="component" value="Unassembled WGS sequence"/>
</dbReference>
<evidence type="ECO:0000313" key="8">
    <source>
        <dbReference type="Proteomes" id="UP000298416"/>
    </source>
</evidence>
<evidence type="ECO:0000256" key="3">
    <source>
        <dbReference type="ARBA" id="ARBA00022768"/>
    </source>
</evidence>
<feature type="domain" description="Translation elongation factor EF1B beta/delta subunit guanine nucleotide exchange" evidence="6">
    <location>
        <begin position="337"/>
        <end position="426"/>
    </location>
</feature>
<dbReference type="PANTHER" id="PTHR11595">
    <property type="entry name" value="EF-HAND AND COILED-COIL DOMAIN-CONTAINING FAMILY MEMBER"/>
    <property type="match status" value="1"/>
</dbReference>
<evidence type="ECO:0000256" key="5">
    <source>
        <dbReference type="RuleBase" id="RU003791"/>
    </source>
</evidence>
<sequence length="426" mass="47168">MATKTSQEEQRAGAEIIHGAEECFNHSLTLLHDLGFPRGVLPLKDLEECGLVRETGYVWMKQKAPYEHYFVGSNTLVRYDREVTAYIEKGKMKKMSGVKSKQFLLWVPIVEMSMEEAATRNIYFKTPMGIGRSFPITAFMDEDEKSKVQIPNTDILKGSNRNNPIFSLKTLETSAASVSFIAESSHRLTPPSFRKSIPNPYRHQAMAVSFSDLSSAAGLKKLDEYLLTRSYISGYQASKDDLTVYVAIAKPPSSDYVNVSRWFKHIDALLRISGVAGEGAGVIVEGSAPASDAVAADDDDDDDDVDLFGEETEEEKKASEERAAAAKAAGKKKVVGKSSVVLDVKPWDDETDMKVLEEEVRKVQQEGLLWGASKLVPVGYGIKKLQIMITIVDDLVSVDSLIEDYLTAEPINEYVQSVDIVAFNKI</sequence>
<organism evidence="7">
    <name type="scientific">Salvia splendens</name>
    <name type="common">Scarlet sage</name>
    <dbReference type="NCBI Taxonomy" id="180675"/>
    <lineage>
        <taxon>Eukaryota</taxon>
        <taxon>Viridiplantae</taxon>
        <taxon>Streptophyta</taxon>
        <taxon>Embryophyta</taxon>
        <taxon>Tracheophyta</taxon>
        <taxon>Spermatophyta</taxon>
        <taxon>Magnoliopsida</taxon>
        <taxon>eudicotyledons</taxon>
        <taxon>Gunneridae</taxon>
        <taxon>Pentapetalae</taxon>
        <taxon>asterids</taxon>
        <taxon>lamiids</taxon>
        <taxon>Lamiales</taxon>
        <taxon>Lamiaceae</taxon>
        <taxon>Nepetoideae</taxon>
        <taxon>Mentheae</taxon>
        <taxon>Salviinae</taxon>
        <taxon>Salvia</taxon>
        <taxon>Salvia subgen. Calosphace</taxon>
        <taxon>core Calosphace</taxon>
    </lineage>
</organism>
<dbReference type="InterPro" id="IPR014038">
    <property type="entry name" value="EF1B_bsu/dsu_GNE"/>
</dbReference>